<accession>A0AAJ7VGJ6</accession>
<dbReference type="InterPro" id="IPR022070">
    <property type="entry name" value="Caprin-1_C"/>
</dbReference>
<feature type="domain" description="Caprin-1 dimerization" evidence="9">
    <location>
        <begin position="141"/>
        <end position="255"/>
    </location>
</feature>
<protein>
    <submittedName>
        <fullName evidence="11">Caprin-2 isoform X3</fullName>
    </submittedName>
</protein>
<feature type="region of interest" description="Disordered" evidence="7">
    <location>
        <begin position="594"/>
        <end position="632"/>
    </location>
</feature>
<keyword evidence="4" id="KW-0221">Differentiation</keyword>
<evidence type="ECO:0000256" key="6">
    <source>
        <dbReference type="ARBA" id="ARBA00023193"/>
    </source>
</evidence>
<feature type="region of interest" description="Disordered" evidence="7">
    <location>
        <begin position="424"/>
        <end position="467"/>
    </location>
</feature>
<evidence type="ECO:0000259" key="9">
    <source>
        <dbReference type="Pfam" id="PF18293"/>
    </source>
</evidence>
<comment type="similarity">
    <text evidence="2">Belongs to the caprin family.</text>
</comment>
<evidence type="ECO:0000313" key="10">
    <source>
        <dbReference type="Proteomes" id="UP000694890"/>
    </source>
</evidence>
<name>A0AAJ7VGJ6_LATCA</name>
<dbReference type="GO" id="GO:0090263">
    <property type="term" value="P:positive regulation of canonical Wnt signaling pathway"/>
    <property type="evidence" value="ECO:0007669"/>
    <property type="project" value="TreeGrafter"/>
</dbReference>
<evidence type="ECO:0000256" key="5">
    <source>
        <dbReference type="ARBA" id="ARBA00022884"/>
    </source>
</evidence>
<dbReference type="InterPro" id="IPR028816">
    <property type="entry name" value="Caprin"/>
</dbReference>
<dbReference type="Pfam" id="PF12287">
    <property type="entry name" value="Caprin-1_C"/>
    <property type="match status" value="1"/>
</dbReference>
<sequence>MVQLSPSPTLDDTPPPERSEEGSERQDDPVMTGSPKVGSPGGLNSLQFSLEVTTAYHGYDTYIEDGLICLKHKIRNLEKKKLKLEDYKKRLNQGHVLNKDQMAAVEKYEEVLHNLEFARELHKTLDGLTQNLLRAQKKAVKKDQVAKVEVERRRLSTVLQVQHLLHSLQQEHIRRDVLVGHNQAPHIPAQQLHSLNQLATLLGVKRDNRLSLSEQMEQAALVYLDLLEGKDKPVAGSTFKLLKEELTRLLNCKYFSCLPPPPNKTPELLLSSTSHSTISKSNPNEVSKKEFFNRLYLTDMETPPAQSWKEDFQAMREREPPDCWDMEFPDRPTSPHTAVHKPWRGAATLIPKVPAATKKQSADCKQRKERKAKGEPNSKLAVHMDMPVEVFNSPSTLPKDPILRKQHLEDLMTKIHGSFSFMQDSLLDGESSPTDGHSGLKRRPSGSPSPLAETDLRSPVDVLPKAMHSTPLPTRLMERKASLTSGDQCLETCDLELSSKDLPHEPLQLADRKAFPSPPLYRRESTISVNLEEKSRPRTPVTESGKQSPCNGVGSCTSTPPQGQSFSTPPTRRTLTSAQFQNIQSVFKVNTSLPQNGELNYKPDSTVFSEPRYSTASTQTPPEFAPSEDEPQPVYQSDYTVGSGGQIFLSPGQSGGSMARPGQSYYTRGSVRGMARGGKGLAQTFRSSGWHRGGSYIPQTHLRDSGPLLYAARDSGYQHSFRRGGGRHNSSVWFLSTKKVIKKA</sequence>
<reference evidence="11" key="1">
    <citation type="submission" date="2025-08" db="UniProtKB">
        <authorList>
            <consortium name="RefSeq"/>
        </authorList>
    </citation>
    <scope>IDENTIFICATION</scope>
    <source>
        <tissue evidence="11">Brain</tissue>
    </source>
</reference>
<dbReference type="Proteomes" id="UP000694890">
    <property type="component" value="Linkage group LG18"/>
</dbReference>
<feature type="region of interest" description="Disordered" evidence="7">
    <location>
        <begin position="1"/>
        <end position="42"/>
    </location>
</feature>
<proteinExistence type="inferred from homology"/>
<feature type="compositionally biased region" description="Basic and acidic residues" evidence="7">
    <location>
        <begin position="360"/>
        <end position="376"/>
    </location>
</feature>
<dbReference type="PANTHER" id="PTHR22922">
    <property type="entry name" value="GPI-ANCHORED PROTEIN P137"/>
    <property type="match status" value="1"/>
</dbReference>
<feature type="compositionally biased region" description="Basic and acidic residues" evidence="7">
    <location>
        <begin position="521"/>
        <end position="536"/>
    </location>
</feature>
<feature type="compositionally biased region" description="Polar residues" evidence="7">
    <location>
        <begin position="606"/>
        <end position="621"/>
    </location>
</feature>
<feature type="compositionally biased region" description="Low complexity" evidence="7">
    <location>
        <begin position="1"/>
        <end position="12"/>
    </location>
</feature>
<keyword evidence="6" id="KW-0652">Protein synthesis inhibitor</keyword>
<dbReference type="GO" id="GO:0003723">
    <property type="term" value="F:RNA binding"/>
    <property type="evidence" value="ECO:0007669"/>
    <property type="project" value="UniProtKB-KW"/>
</dbReference>
<organism evidence="10 11">
    <name type="scientific">Lates calcarifer</name>
    <name type="common">Barramundi</name>
    <name type="synonym">Holocentrus calcarifer</name>
    <dbReference type="NCBI Taxonomy" id="8187"/>
    <lineage>
        <taxon>Eukaryota</taxon>
        <taxon>Metazoa</taxon>
        <taxon>Chordata</taxon>
        <taxon>Craniata</taxon>
        <taxon>Vertebrata</taxon>
        <taxon>Euteleostomi</taxon>
        <taxon>Actinopterygii</taxon>
        <taxon>Neopterygii</taxon>
        <taxon>Teleostei</taxon>
        <taxon>Neoteleostei</taxon>
        <taxon>Acanthomorphata</taxon>
        <taxon>Carangaria</taxon>
        <taxon>Carangaria incertae sedis</taxon>
        <taxon>Centropomidae</taxon>
        <taxon>Lates</taxon>
    </lineage>
</organism>
<dbReference type="GeneID" id="108897513"/>
<dbReference type="CTD" id="65981"/>
<gene>
    <name evidence="11" type="primary">caprin2</name>
</gene>
<evidence type="ECO:0000256" key="3">
    <source>
        <dbReference type="ARBA" id="ARBA00022490"/>
    </source>
</evidence>
<evidence type="ECO:0000256" key="7">
    <source>
        <dbReference type="SAM" id="MobiDB-lite"/>
    </source>
</evidence>
<dbReference type="RefSeq" id="XP_018552712.1">
    <property type="nucleotide sequence ID" value="XM_018697196.2"/>
</dbReference>
<evidence type="ECO:0000256" key="2">
    <source>
        <dbReference type="ARBA" id="ARBA00007950"/>
    </source>
</evidence>
<feature type="domain" description="Cytoplasmic activation/proliferation-associated protein-1 C term" evidence="8">
    <location>
        <begin position="408"/>
        <end position="727"/>
    </location>
</feature>
<dbReference type="GO" id="GO:0005102">
    <property type="term" value="F:signaling receptor binding"/>
    <property type="evidence" value="ECO:0007669"/>
    <property type="project" value="TreeGrafter"/>
</dbReference>
<keyword evidence="3" id="KW-0963">Cytoplasm</keyword>
<comment type="subcellular location">
    <subcellularLocation>
        <location evidence="1">Cytoplasm</location>
    </subcellularLocation>
</comment>
<dbReference type="GO" id="GO:0017148">
    <property type="term" value="P:negative regulation of translation"/>
    <property type="evidence" value="ECO:0007669"/>
    <property type="project" value="UniProtKB-KW"/>
</dbReference>
<feature type="compositionally biased region" description="Polar residues" evidence="7">
    <location>
        <begin position="541"/>
        <end position="572"/>
    </location>
</feature>
<feature type="region of interest" description="Disordered" evidence="7">
    <location>
        <begin position="354"/>
        <end position="377"/>
    </location>
</feature>
<dbReference type="InterPro" id="IPR041637">
    <property type="entry name" value="Caprin-1_dimer"/>
</dbReference>
<dbReference type="Pfam" id="PF18293">
    <property type="entry name" value="Caprin-1_dimer"/>
    <property type="match status" value="1"/>
</dbReference>
<dbReference type="AlphaFoldDB" id="A0AAJ7VGJ6"/>
<evidence type="ECO:0000259" key="8">
    <source>
        <dbReference type="Pfam" id="PF12287"/>
    </source>
</evidence>
<feature type="region of interest" description="Disordered" evidence="7">
    <location>
        <begin position="516"/>
        <end position="572"/>
    </location>
</feature>
<keyword evidence="5" id="KW-0694">RNA-binding</keyword>
<feature type="compositionally biased region" description="Basic and acidic residues" evidence="7">
    <location>
        <begin position="15"/>
        <end position="28"/>
    </location>
</feature>
<dbReference type="GO" id="GO:0005737">
    <property type="term" value="C:cytoplasm"/>
    <property type="evidence" value="ECO:0007669"/>
    <property type="project" value="UniProtKB-SubCell"/>
</dbReference>
<evidence type="ECO:0000256" key="4">
    <source>
        <dbReference type="ARBA" id="ARBA00022782"/>
    </source>
</evidence>
<evidence type="ECO:0000313" key="11">
    <source>
        <dbReference type="RefSeq" id="XP_018552712.1"/>
    </source>
</evidence>
<dbReference type="GO" id="GO:0030154">
    <property type="term" value="P:cell differentiation"/>
    <property type="evidence" value="ECO:0007669"/>
    <property type="project" value="UniProtKB-KW"/>
</dbReference>
<dbReference type="PANTHER" id="PTHR22922:SF5">
    <property type="entry name" value="CAPRIN-2"/>
    <property type="match status" value="1"/>
</dbReference>
<evidence type="ECO:0000256" key="1">
    <source>
        <dbReference type="ARBA" id="ARBA00004496"/>
    </source>
</evidence>